<accession>A0ABS6WT26</accession>
<organism evidence="3 4">
    <name type="scientific">Pseudohoeflea coraliihabitans</name>
    <dbReference type="NCBI Taxonomy" id="2860393"/>
    <lineage>
        <taxon>Bacteria</taxon>
        <taxon>Pseudomonadati</taxon>
        <taxon>Pseudomonadota</taxon>
        <taxon>Alphaproteobacteria</taxon>
        <taxon>Hyphomicrobiales</taxon>
        <taxon>Rhizobiaceae</taxon>
        <taxon>Pseudohoeflea</taxon>
    </lineage>
</organism>
<protein>
    <submittedName>
        <fullName evidence="3">DUF2628 domain-containing protein</fullName>
    </submittedName>
</protein>
<dbReference type="EMBL" id="JAHWQX010000005">
    <property type="protein sequence ID" value="MBW3099122.1"/>
    <property type="molecule type" value="Genomic_DNA"/>
</dbReference>
<gene>
    <name evidence="3" type="ORF">KY465_17720</name>
</gene>
<proteinExistence type="predicted"/>
<keyword evidence="2" id="KW-1133">Transmembrane helix</keyword>
<keyword evidence="2" id="KW-0472">Membrane</keyword>
<dbReference type="Pfam" id="PF10947">
    <property type="entry name" value="DUF2628"/>
    <property type="match status" value="1"/>
</dbReference>
<evidence type="ECO:0000256" key="2">
    <source>
        <dbReference type="SAM" id="Phobius"/>
    </source>
</evidence>
<reference evidence="3" key="1">
    <citation type="submission" date="2021-07" db="EMBL/GenBank/DDBJ databases">
        <title>Pseudohoeflea marina sp. nov. a polyhydroxyalcanoate-producing bacterium.</title>
        <authorList>
            <person name="Zheng W."/>
            <person name="Yu S."/>
            <person name="Huang Y."/>
        </authorList>
    </citation>
    <scope>NUCLEOTIDE SEQUENCE</scope>
    <source>
        <strain evidence="3">DP4N28-3</strain>
    </source>
</reference>
<dbReference type="InterPro" id="IPR024399">
    <property type="entry name" value="DUF2628"/>
</dbReference>
<feature type="transmembrane region" description="Helical" evidence="2">
    <location>
        <begin position="49"/>
        <end position="66"/>
    </location>
</feature>
<evidence type="ECO:0000256" key="1">
    <source>
        <dbReference type="SAM" id="MobiDB-lite"/>
    </source>
</evidence>
<feature type="region of interest" description="Disordered" evidence="1">
    <location>
        <begin position="98"/>
        <end position="140"/>
    </location>
</feature>
<comment type="caution">
    <text evidence="3">The sequence shown here is derived from an EMBL/GenBank/DDBJ whole genome shotgun (WGS) entry which is preliminary data.</text>
</comment>
<feature type="transmembrane region" description="Helical" evidence="2">
    <location>
        <begin position="23"/>
        <end position="43"/>
    </location>
</feature>
<keyword evidence="4" id="KW-1185">Reference proteome</keyword>
<name>A0ABS6WT26_9HYPH</name>
<keyword evidence="2" id="KW-0812">Transmembrane</keyword>
<dbReference type="Proteomes" id="UP001430804">
    <property type="component" value="Unassembled WGS sequence"/>
</dbReference>
<sequence length="140" mass="15189">MIGDRFTLAGFLFRGLWLLWHRAWFAGLAVLAVDIVIAAAMALTGQVGFFYLLSFGLALIVGFEGQQWRVASRLAKGDHLLDRVEAADSEEALLRAAMKQSAGHQQGSPPPLPPRRHLAVNAAPDDPGEYIGLVPSGRQQ</sequence>
<evidence type="ECO:0000313" key="4">
    <source>
        <dbReference type="Proteomes" id="UP001430804"/>
    </source>
</evidence>
<dbReference type="RefSeq" id="WP_219203449.1">
    <property type="nucleotide sequence ID" value="NZ_JAHWQX010000005.1"/>
</dbReference>
<evidence type="ECO:0000313" key="3">
    <source>
        <dbReference type="EMBL" id="MBW3099122.1"/>
    </source>
</evidence>